<keyword evidence="2" id="KW-1185">Reference proteome</keyword>
<gene>
    <name evidence="1" type="ORF">BFC18_06430</name>
</gene>
<dbReference type="OrthoDB" id="7360086at2"/>
<dbReference type="EMBL" id="MDHN01000010">
    <property type="protein sequence ID" value="OFC71786.1"/>
    <property type="molecule type" value="Genomic_DNA"/>
</dbReference>
<comment type="caution">
    <text evidence="1">The sequence shown here is derived from an EMBL/GenBank/DDBJ whole genome shotgun (WGS) entry which is preliminary data.</text>
</comment>
<dbReference type="Pfam" id="PF06252">
    <property type="entry name" value="GemA"/>
    <property type="match status" value="1"/>
</dbReference>
<dbReference type="RefSeq" id="WP_070124126.1">
    <property type="nucleotide sequence ID" value="NZ_MDHN01000010.1"/>
</dbReference>
<dbReference type="InterPro" id="IPR009363">
    <property type="entry name" value="Phage_Mu_Gp16"/>
</dbReference>
<evidence type="ECO:0008006" key="3">
    <source>
        <dbReference type="Google" id="ProtNLM"/>
    </source>
</evidence>
<protein>
    <recommendedName>
        <fullName evidence="3">GemA protein</fullName>
    </recommendedName>
</protein>
<name>A0A1E7ZE54_9ALTE</name>
<dbReference type="Proteomes" id="UP000175691">
    <property type="component" value="Unassembled WGS sequence"/>
</dbReference>
<accession>A0A1E7ZE54</accession>
<proteinExistence type="predicted"/>
<reference evidence="1 2" key="1">
    <citation type="submission" date="2016-08" db="EMBL/GenBank/DDBJ databases">
        <authorList>
            <person name="Seilhamer J.J."/>
        </authorList>
    </citation>
    <scope>NUCLEOTIDE SEQUENCE [LARGE SCALE GENOMIC DNA]</scope>
    <source>
        <strain evidence="1 2">KCTC 42603</strain>
    </source>
</reference>
<sequence>MKDEKKRLISAVHVGKNQLAMDDDTYRSLLNQVTGKTSTLKMSLWELRKVLEAMKSKGFKYKKTSTRRQSPPSRGATVDKLRAIWITMHQHGFVEDGSEAALDAYVRRQTKSENNGEGIAAAAWLQGETCNKVLESLKYWHRREMAAVLKKNGIYSLSGHRKSWPIAKAPYDYVSAAYEGQRL</sequence>
<dbReference type="STRING" id="1656094.BFC18_06430"/>
<evidence type="ECO:0000313" key="2">
    <source>
        <dbReference type="Proteomes" id="UP000175691"/>
    </source>
</evidence>
<dbReference type="AlphaFoldDB" id="A0A1E7ZE54"/>
<evidence type="ECO:0000313" key="1">
    <source>
        <dbReference type="EMBL" id="OFC71786.1"/>
    </source>
</evidence>
<organism evidence="1 2">
    <name type="scientific">Alteromonas confluentis</name>
    <dbReference type="NCBI Taxonomy" id="1656094"/>
    <lineage>
        <taxon>Bacteria</taxon>
        <taxon>Pseudomonadati</taxon>
        <taxon>Pseudomonadota</taxon>
        <taxon>Gammaproteobacteria</taxon>
        <taxon>Alteromonadales</taxon>
        <taxon>Alteromonadaceae</taxon>
        <taxon>Alteromonas/Salinimonas group</taxon>
        <taxon>Alteromonas</taxon>
    </lineage>
</organism>